<proteinExistence type="predicted"/>
<dbReference type="Proteomes" id="UP000247810">
    <property type="component" value="Unassembled WGS sequence"/>
</dbReference>
<gene>
    <name evidence="2" type="ORF">BO71DRAFT_390816</name>
</gene>
<name>A0A319CUD3_9EURO</name>
<dbReference type="SUPFAM" id="SSF53474">
    <property type="entry name" value="alpha/beta-Hydrolases"/>
    <property type="match status" value="1"/>
</dbReference>
<sequence length="435" mass="49179">MSSPFIITEHLIDAQYIREYPRATTTQDAPLKLCVKQYTPVDNPEPQPGDLTIVAAHGTGFVKELYEPLWEELYARSKKDGFRIRSIWIADVANQGASGIHNENYLGNDPSWVDHSRDLLLMINQFRDKMPRPIMGLGHSLGGTQLILLSTIHPRLFTSLLLVEPYITDKTLDGNGPQLVYMTSKKRDTWSSRAEAVAKARKFFQFWDPRVLDRWAQWGYRSLPTVVHPQKGPTTDSESPVTLATSKHQEGMMYTRANPHRHRQLGLPIQNDKDDPTPPHDPLFFPDVIGGLLPWQRAYRPEPILAGRVLPHIRPSVLFLSGAQSPLSKSGAHARMAKRTGIDFGGSGGMDRGRVKHLSVEKSGHTLPLEKVSKTAEAIGPWIHQELQRWGEDERRIAEGWDGLSTRQKSMFSDVWKEVVEATMSKPALEKLWKL</sequence>
<dbReference type="InterPro" id="IPR000073">
    <property type="entry name" value="AB_hydrolase_1"/>
</dbReference>
<dbReference type="Gene3D" id="3.40.50.1820">
    <property type="entry name" value="alpha/beta hydrolase"/>
    <property type="match status" value="1"/>
</dbReference>
<dbReference type="AlphaFoldDB" id="A0A319CUD3"/>
<accession>A0A319CUD3</accession>
<dbReference type="Pfam" id="PF12697">
    <property type="entry name" value="Abhydrolase_6"/>
    <property type="match status" value="1"/>
</dbReference>
<evidence type="ECO:0000313" key="2">
    <source>
        <dbReference type="EMBL" id="PYH88845.1"/>
    </source>
</evidence>
<dbReference type="EMBL" id="KZ826062">
    <property type="protein sequence ID" value="PYH88845.1"/>
    <property type="molecule type" value="Genomic_DNA"/>
</dbReference>
<dbReference type="VEuPathDB" id="FungiDB:BO71DRAFT_390816"/>
<keyword evidence="3" id="KW-1185">Reference proteome</keyword>
<dbReference type="OrthoDB" id="94039at2759"/>
<feature type="domain" description="AB hydrolase-1" evidence="1">
    <location>
        <begin position="53"/>
        <end position="370"/>
    </location>
</feature>
<organism evidence="2 3">
    <name type="scientific">Aspergillus ellipticus CBS 707.79</name>
    <dbReference type="NCBI Taxonomy" id="1448320"/>
    <lineage>
        <taxon>Eukaryota</taxon>
        <taxon>Fungi</taxon>
        <taxon>Dikarya</taxon>
        <taxon>Ascomycota</taxon>
        <taxon>Pezizomycotina</taxon>
        <taxon>Eurotiomycetes</taxon>
        <taxon>Eurotiomycetidae</taxon>
        <taxon>Eurotiales</taxon>
        <taxon>Aspergillaceae</taxon>
        <taxon>Aspergillus</taxon>
        <taxon>Aspergillus subgen. Circumdati</taxon>
    </lineage>
</organism>
<protein>
    <submittedName>
        <fullName evidence="2">Toxin biosynthesis protein</fullName>
    </submittedName>
</protein>
<evidence type="ECO:0000313" key="3">
    <source>
        <dbReference type="Proteomes" id="UP000247810"/>
    </source>
</evidence>
<evidence type="ECO:0000259" key="1">
    <source>
        <dbReference type="Pfam" id="PF12697"/>
    </source>
</evidence>
<reference evidence="2 3" key="1">
    <citation type="submission" date="2018-02" db="EMBL/GenBank/DDBJ databases">
        <title>The genomes of Aspergillus section Nigri reveals drivers in fungal speciation.</title>
        <authorList>
            <consortium name="DOE Joint Genome Institute"/>
            <person name="Vesth T.C."/>
            <person name="Nybo J."/>
            <person name="Theobald S."/>
            <person name="Brandl J."/>
            <person name="Frisvad J.C."/>
            <person name="Nielsen K.F."/>
            <person name="Lyhne E.K."/>
            <person name="Kogle M.E."/>
            <person name="Kuo A."/>
            <person name="Riley R."/>
            <person name="Clum A."/>
            <person name="Nolan M."/>
            <person name="Lipzen A."/>
            <person name="Salamov A."/>
            <person name="Henrissat B."/>
            <person name="Wiebenga A."/>
            <person name="De vries R.P."/>
            <person name="Grigoriev I.V."/>
            <person name="Mortensen U.H."/>
            <person name="Andersen M.R."/>
            <person name="Baker S.E."/>
        </authorList>
    </citation>
    <scope>NUCLEOTIDE SEQUENCE [LARGE SCALE GENOMIC DNA]</scope>
    <source>
        <strain evidence="2 3">CBS 707.79</strain>
    </source>
</reference>
<dbReference type="InterPro" id="IPR029058">
    <property type="entry name" value="AB_hydrolase_fold"/>
</dbReference>
<dbReference type="STRING" id="1448320.A0A319CUD3"/>